<evidence type="ECO:0000313" key="2">
    <source>
        <dbReference type="EMBL" id="SBT08564.1"/>
    </source>
</evidence>
<proteinExistence type="predicted"/>
<dbReference type="SMART" id="SM00966">
    <property type="entry name" value="SpoVT_AbrB"/>
    <property type="match status" value="1"/>
</dbReference>
<reference evidence="2 3" key="1">
    <citation type="submission" date="2016-06" db="EMBL/GenBank/DDBJ databases">
        <authorList>
            <person name="Kjaerup R.B."/>
            <person name="Dalgaard T.S."/>
            <person name="Juul-Madsen H.R."/>
        </authorList>
    </citation>
    <scope>NUCLEOTIDE SEQUENCE [LARGE SCALE GENOMIC DNA]</scope>
    <source>
        <strain evidence="2">3</strain>
    </source>
</reference>
<dbReference type="SUPFAM" id="SSF89447">
    <property type="entry name" value="AbrB/MazE/MraZ-like"/>
    <property type="match status" value="1"/>
</dbReference>
<organism evidence="2 3">
    <name type="scientific">Candidatus Accumulibacter aalborgensis</name>
    <dbReference type="NCBI Taxonomy" id="1860102"/>
    <lineage>
        <taxon>Bacteria</taxon>
        <taxon>Pseudomonadati</taxon>
        <taxon>Pseudomonadota</taxon>
        <taxon>Betaproteobacteria</taxon>
        <taxon>Candidatus Accumulibacter</taxon>
    </lineage>
</organism>
<dbReference type="Gene3D" id="2.10.260.10">
    <property type="match status" value="1"/>
</dbReference>
<dbReference type="Proteomes" id="UP000199169">
    <property type="component" value="Unassembled WGS sequence"/>
</dbReference>
<dbReference type="RefSeq" id="WP_186408328.1">
    <property type="nucleotide sequence ID" value="NZ_FLQX01000136.1"/>
</dbReference>
<dbReference type="Pfam" id="PF04014">
    <property type="entry name" value="MazE_antitoxin"/>
    <property type="match status" value="1"/>
</dbReference>
<dbReference type="STRING" id="1860102.ACCAA_580040"/>
<evidence type="ECO:0000313" key="3">
    <source>
        <dbReference type="Proteomes" id="UP000199169"/>
    </source>
</evidence>
<name>A0A1A8XU19_9PROT</name>
<protein>
    <submittedName>
        <fullName evidence="2">Growth regulator</fullName>
    </submittedName>
</protein>
<dbReference type="InterPro" id="IPR007159">
    <property type="entry name" value="SpoVT-AbrB_dom"/>
</dbReference>
<dbReference type="EMBL" id="FLQX01000136">
    <property type="protein sequence ID" value="SBT08564.1"/>
    <property type="molecule type" value="Genomic_DNA"/>
</dbReference>
<dbReference type="InterPro" id="IPR037914">
    <property type="entry name" value="SpoVT-AbrB_sf"/>
</dbReference>
<feature type="domain" description="SpoVT-AbrB" evidence="1">
    <location>
        <begin position="4"/>
        <end position="53"/>
    </location>
</feature>
<evidence type="ECO:0000259" key="1">
    <source>
        <dbReference type="SMART" id="SM00966"/>
    </source>
</evidence>
<sequence length="81" mass="8839">MQVAKWGNSLAVRLPVALVKELGISEGDELMLQPVPQQAGLPACVSVARQPGKLEQLQAMRGLRAPWPADFSFDREEANAR</sequence>
<dbReference type="GO" id="GO:0003677">
    <property type="term" value="F:DNA binding"/>
    <property type="evidence" value="ECO:0007669"/>
    <property type="project" value="InterPro"/>
</dbReference>
<gene>
    <name evidence="2" type="ORF">ACCAA_580040</name>
</gene>
<keyword evidence="3" id="KW-1185">Reference proteome</keyword>
<accession>A0A1A8XU19</accession>
<dbReference type="AlphaFoldDB" id="A0A1A8XU19"/>